<organism evidence="1 2">
    <name type="scientific">Penicillium capsulatum</name>
    <dbReference type="NCBI Taxonomy" id="69766"/>
    <lineage>
        <taxon>Eukaryota</taxon>
        <taxon>Fungi</taxon>
        <taxon>Dikarya</taxon>
        <taxon>Ascomycota</taxon>
        <taxon>Pezizomycotina</taxon>
        <taxon>Eurotiomycetes</taxon>
        <taxon>Eurotiomycetidae</taxon>
        <taxon>Eurotiales</taxon>
        <taxon>Aspergillaceae</taxon>
        <taxon>Penicillium</taxon>
    </lineage>
</organism>
<protein>
    <submittedName>
        <fullName evidence="1">Uncharacterized protein</fullName>
    </submittedName>
</protein>
<dbReference type="AlphaFoldDB" id="A0A9W9IAV6"/>
<sequence length="170" mass="18377">MTSNPFRQVPNSALAKVCIQLGPTKPQSLFGVAQGLRAGSTSLSCLLRQGRLSDHVGDVASGIGTDSFPWPHASIPPSPWRLGLIPQCYLGVSVGFITGSNPVAEPQLHRPSEVSRLAESAPFATRAGCVRMVTLRRVEKEAWNIRFFAWRVSQPSPKICPPEAVRSGDF</sequence>
<evidence type="ECO:0000313" key="2">
    <source>
        <dbReference type="Proteomes" id="UP001146351"/>
    </source>
</evidence>
<comment type="caution">
    <text evidence="1">The sequence shown here is derived from an EMBL/GenBank/DDBJ whole genome shotgun (WGS) entry which is preliminary data.</text>
</comment>
<dbReference type="Proteomes" id="UP001146351">
    <property type="component" value="Unassembled WGS sequence"/>
</dbReference>
<reference evidence="1" key="1">
    <citation type="submission" date="2022-11" db="EMBL/GenBank/DDBJ databases">
        <authorList>
            <person name="Petersen C."/>
        </authorList>
    </citation>
    <scope>NUCLEOTIDE SEQUENCE</scope>
    <source>
        <strain evidence="1">IBT 21917</strain>
    </source>
</reference>
<name>A0A9W9IAV6_9EURO</name>
<gene>
    <name evidence="1" type="ORF">N7492_004704</name>
</gene>
<evidence type="ECO:0000313" key="1">
    <source>
        <dbReference type="EMBL" id="KAJ5172111.1"/>
    </source>
</evidence>
<dbReference type="EMBL" id="JAPQKO010000003">
    <property type="protein sequence ID" value="KAJ5172111.1"/>
    <property type="molecule type" value="Genomic_DNA"/>
</dbReference>
<reference evidence="1" key="2">
    <citation type="journal article" date="2023" name="IMA Fungus">
        <title>Comparative genomic study of the Penicillium genus elucidates a diverse pangenome and 15 lateral gene transfer events.</title>
        <authorList>
            <person name="Petersen C."/>
            <person name="Sorensen T."/>
            <person name="Nielsen M.R."/>
            <person name="Sondergaard T.E."/>
            <person name="Sorensen J.L."/>
            <person name="Fitzpatrick D.A."/>
            <person name="Frisvad J.C."/>
            <person name="Nielsen K.L."/>
        </authorList>
    </citation>
    <scope>NUCLEOTIDE SEQUENCE</scope>
    <source>
        <strain evidence="1">IBT 21917</strain>
    </source>
</reference>
<keyword evidence="2" id="KW-1185">Reference proteome</keyword>
<accession>A0A9W9IAV6</accession>
<proteinExistence type="predicted"/>